<name>A0ABT8BLK8_9HYPH</name>
<gene>
    <name evidence="2" type="ORF">QWZ12_19030</name>
</gene>
<proteinExistence type="predicted"/>
<keyword evidence="3" id="KW-1185">Reference proteome</keyword>
<dbReference type="EMBL" id="JAUFPX010000018">
    <property type="protein sequence ID" value="MDN3592693.1"/>
    <property type="molecule type" value="Genomic_DNA"/>
</dbReference>
<dbReference type="Proteomes" id="UP001224644">
    <property type="component" value="Unassembled WGS sequence"/>
</dbReference>
<evidence type="ECO:0000313" key="3">
    <source>
        <dbReference type="Proteomes" id="UP001224644"/>
    </source>
</evidence>
<reference evidence="3" key="1">
    <citation type="journal article" date="2019" name="Int. J. Syst. Evol. Microbiol.">
        <title>The Global Catalogue of Microorganisms (GCM) 10K type strain sequencing project: providing services to taxonomists for standard genome sequencing and annotation.</title>
        <authorList>
            <consortium name="The Broad Institute Genomics Platform"/>
            <consortium name="The Broad Institute Genome Sequencing Center for Infectious Disease"/>
            <person name="Wu L."/>
            <person name="Ma J."/>
        </authorList>
    </citation>
    <scope>NUCLEOTIDE SEQUENCE [LARGE SCALE GENOMIC DNA]</scope>
    <source>
        <strain evidence="3">CECT 7069</strain>
    </source>
</reference>
<accession>A0ABT8BLK8</accession>
<feature type="coiled-coil region" evidence="1">
    <location>
        <begin position="220"/>
        <end position="247"/>
    </location>
</feature>
<keyword evidence="1" id="KW-0175">Coiled coil</keyword>
<evidence type="ECO:0000313" key="2">
    <source>
        <dbReference type="EMBL" id="MDN3592693.1"/>
    </source>
</evidence>
<protein>
    <submittedName>
        <fullName evidence="2">Uncharacterized protein</fullName>
    </submittedName>
</protein>
<comment type="caution">
    <text evidence="2">The sequence shown here is derived from an EMBL/GenBank/DDBJ whole genome shotgun (WGS) entry which is preliminary data.</text>
</comment>
<sequence>MTSIETSTQIFSSYYIRPDSTHNETNKPSFESEIIDAENASASLPETENKNSTVTLNTPTGKSVLNSSVIGTAKDLKKINISELSENDYKIFMENFDQIISSRKLYLEAQYAYSPSPVLDTPATKSYATVVVGGRVVAEFDNQGVPTFVDDRYARILGNSLGSINGTYGPNLAQTSAERIAQTLGGSIVKSSTALSQASFNALPPPSVQRSLPIRDTAETDRTRQEIQNLYARMEQIRSERQAYLSNQGATVSSLA</sequence>
<evidence type="ECO:0000256" key="1">
    <source>
        <dbReference type="SAM" id="Coils"/>
    </source>
</evidence>
<organism evidence="2 3">
    <name type="scientific">Methylobacterium adhaesivum</name>
    <dbReference type="NCBI Taxonomy" id="333297"/>
    <lineage>
        <taxon>Bacteria</taxon>
        <taxon>Pseudomonadati</taxon>
        <taxon>Pseudomonadota</taxon>
        <taxon>Alphaproteobacteria</taxon>
        <taxon>Hyphomicrobiales</taxon>
        <taxon>Methylobacteriaceae</taxon>
        <taxon>Methylobacterium</taxon>
    </lineage>
</organism>
<dbReference type="RefSeq" id="WP_238221775.1">
    <property type="nucleotide sequence ID" value="NZ_BPQD01000002.1"/>
</dbReference>